<dbReference type="InterPro" id="IPR029058">
    <property type="entry name" value="AB_hydrolase_fold"/>
</dbReference>
<accession>A0A7S3QJG9</accession>
<sequence>MASKIATLFALFKTAEGITDATQVMKAAKDNKVVKAAMTSSDSVKVFTHRRLFGKVGRSLFIGFEPLGDDAKGVGYILYPGALCEAEAYAPIARDMADKGYHVAILTPPMSVAITDLLFNLTAEVLDHWKNNVVSKWVVGGHSLGGVVASMRLGKDEDKMIKGLILIASYPNDDMSKVDAKVVSIYGSNDTVMQAKYPDGVHPNEKLQIEGKDKPTLSDVLPTSAKLVEVKGGNHTQCSYVDGLQGGDTAADCSFEYQMDIIKAETLLMLSSI</sequence>
<dbReference type="Gene3D" id="3.40.50.1820">
    <property type="entry name" value="alpha/beta hydrolase"/>
    <property type="match status" value="1"/>
</dbReference>
<protein>
    <recommendedName>
        <fullName evidence="2">Alpha/beta hydrolase fold-5 domain-containing protein</fullName>
    </recommendedName>
</protein>
<dbReference type="GO" id="GO:0016787">
    <property type="term" value="F:hydrolase activity"/>
    <property type="evidence" value="ECO:0007669"/>
    <property type="project" value="InterPro"/>
</dbReference>
<name>A0A7S3QJG9_9STRA</name>
<dbReference type="SUPFAM" id="SSF53474">
    <property type="entry name" value="alpha/beta-Hydrolases"/>
    <property type="match status" value="1"/>
</dbReference>
<evidence type="ECO:0000313" key="3">
    <source>
        <dbReference type="EMBL" id="CAE0479209.1"/>
    </source>
</evidence>
<evidence type="ECO:0000259" key="2">
    <source>
        <dbReference type="Pfam" id="PF12695"/>
    </source>
</evidence>
<evidence type="ECO:0000256" key="1">
    <source>
        <dbReference type="SAM" id="SignalP"/>
    </source>
</evidence>
<proteinExistence type="predicted"/>
<dbReference type="InterPro" id="IPR029059">
    <property type="entry name" value="AB_hydrolase_5"/>
</dbReference>
<dbReference type="Pfam" id="PF12695">
    <property type="entry name" value="Abhydrolase_5"/>
    <property type="match status" value="1"/>
</dbReference>
<feature type="signal peptide" evidence="1">
    <location>
        <begin position="1"/>
        <end position="17"/>
    </location>
</feature>
<organism evidence="3">
    <name type="scientific">Chaetoceros debilis</name>
    <dbReference type="NCBI Taxonomy" id="122233"/>
    <lineage>
        <taxon>Eukaryota</taxon>
        <taxon>Sar</taxon>
        <taxon>Stramenopiles</taxon>
        <taxon>Ochrophyta</taxon>
        <taxon>Bacillariophyta</taxon>
        <taxon>Coscinodiscophyceae</taxon>
        <taxon>Chaetocerotophycidae</taxon>
        <taxon>Chaetocerotales</taxon>
        <taxon>Chaetocerotaceae</taxon>
        <taxon>Chaetoceros</taxon>
    </lineage>
</organism>
<gene>
    <name evidence="3" type="ORF">CDEB00056_LOCUS24063</name>
</gene>
<keyword evidence="1" id="KW-0732">Signal</keyword>
<feature type="chain" id="PRO_5031019908" description="Alpha/beta hydrolase fold-5 domain-containing protein" evidence="1">
    <location>
        <begin position="18"/>
        <end position="273"/>
    </location>
</feature>
<feature type="domain" description="Alpha/beta hydrolase fold-5" evidence="2">
    <location>
        <begin position="77"/>
        <end position="258"/>
    </location>
</feature>
<reference evidence="3" key="1">
    <citation type="submission" date="2021-01" db="EMBL/GenBank/DDBJ databases">
        <authorList>
            <person name="Corre E."/>
            <person name="Pelletier E."/>
            <person name="Niang G."/>
            <person name="Scheremetjew M."/>
            <person name="Finn R."/>
            <person name="Kale V."/>
            <person name="Holt S."/>
            <person name="Cochrane G."/>
            <person name="Meng A."/>
            <person name="Brown T."/>
            <person name="Cohen L."/>
        </authorList>
    </citation>
    <scope>NUCLEOTIDE SEQUENCE</scope>
    <source>
        <strain evidence="3">MM31A-1</strain>
    </source>
</reference>
<dbReference type="AlphaFoldDB" id="A0A7S3QJG9"/>
<dbReference type="EMBL" id="HBIO01031382">
    <property type="protein sequence ID" value="CAE0479209.1"/>
    <property type="molecule type" value="Transcribed_RNA"/>
</dbReference>